<dbReference type="OrthoDB" id="3936150at2759"/>
<accession>A0A8S3YSG4</accession>
<evidence type="ECO:0000256" key="3">
    <source>
        <dbReference type="ARBA" id="ARBA00022989"/>
    </source>
</evidence>
<comment type="subcellular location">
    <subcellularLocation>
        <location evidence="1">Membrane</location>
        <topology evidence="1">Multi-pass membrane protein</topology>
    </subcellularLocation>
</comment>
<feature type="transmembrane region" description="Helical" evidence="5">
    <location>
        <begin position="366"/>
        <end position="388"/>
    </location>
</feature>
<keyword evidence="8" id="KW-1185">Reference proteome</keyword>
<keyword evidence="2 5" id="KW-0812">Transmembrane</keyword>
<keyword evidence="3 5" id="KW-1133">Transmembrane helix</keyword>
<feature type="transmembrane region" description="Helical" evidence="5">
    <location>
        <begin position="424"/>
        <end position="449"/>
    </location>
</feature>
<feature type="transmembrane region" description="Helical" evidence="5">
    <location>
        <begin position="461"/>
        <end position="481"/>
    </location>
</feature>
<feature type="transmembrane region" description="Helical" evidence="5">
    <location>
        <begin position="43"/>
        <end position="65"/>
    </location>
</feature>
<evidence type="ECO:0000256" key="2">
    <source>
        <dbReference type="ARBA" id="ARBA00022692"/>
    </source>
</evidence>
<feature type="domain" description="Major facilitator superfamily (MFS) profile" evidence="6">
    <location>
        <begin position="59"/>
        <end position="513"/>
    </location>
</feature>
<dbReference type="Pfam" id="PF00083">
    <property type="entry name" value="Sugar_tr"/>
    <property type="match status" value="1"/>
</dbReference>
<evidence type="ECO:0000256" key="5">
    <source>
        <dbReference type="SAM" id="Phobius"/>
    </source>
</evidence>
<dbReference type="InterPro" id="IPR036259">
    <property type="entry name" value="MFS_trans_sf"/>
</dbReference>
<dbReference type="PROSITE" id="PS50850">
    <property type="entry name" value="MFS"/>
    <property type="match status" value="1"/>
</dbReference>
<comment type="caution">
    <text evidence="7">The sequence shown here is derived from an EMBL/GenBank/DDBJ whole genome shotgun (WGS) entry which is preliminary data.</text>
</comment>
<evidence type="ECO:0000256" key="1">
    <source>
        <dbReference type="ARBA" id="ARBA00004141"/>
    </source>
</evidence>
<organism evidence="7 8">
    <name type="scientific">Candidula unifasciata</name>
    <dbReference type="NCBI Taxonomy" id="100452"/>
    <lineage>
        <taxon>Eukaryota</taxon>
        <taxon>Metazoa</taxon>
        <taxon>Spiralia</taxon>
        <taxon>Lophotrochozoa</taxon>
        <taxon>Mollusca</taxon>
        <taxon>Gastropoda</taxon>
        <taxon>Heterobranchia</taxon>
        <taxon>Euthyneura</taxon>
        <taxon>Panpulmonata</taxon>
        <taxon>Eupulmonata</taxon>
        <taxon>Stylommatophora</taxon>
        <taxon>Helicina</taxon>
        <taxon>Helicoidea</taxon>
        <taxon>Geomitridae</taxon>
        <taxon>Candidula</taxon>
    </lineage>
</organism>
<protein>
    <recommendedName>
        <fullName evidence="6">Major facilitator superfamily (MFS) profile domain-containing protein</fullName>
    </recommendedName>
</protein>
<evidence type="ECO:0000256" key="4">
    <source>
        <dbReference type="ARBA" id="ARBA00023136"/>
    </source>
</evidence>
<feature type="transmembrane region" description="Helical" evidence="5">
    <location>
        <begin position="395"/>
        <end position="418"/>
    </location>
</feature>
<name>A0A8S3YSG4_9EUPU</name>
<dbReference type="EMBL" id="CAJHNH020000474">
    <property type="protein sequence ID" value="CAG5117930.1"/>
    <property type="molecule type" value="Genomic_DNA"/>
</dbReference>
<dbReference type="AlphaFoldDB" id="A0A8S3YSG4"/>
<dbReference type="PROSITE" id="PS00217">
    <property type="entry name" value="SUGAR_TRANSPORT_2"/>
    <property type="match status" value="1"/>
</dbReference>
<dbReference type="InterPro" id="IPR020846">
    <property type="entry name" value="MFS_dom"/>
</dbReference>
<evidence type="ECO:0000313" key="7">
    <source>
        <dbReference type="EMBL" id="CAG5117930.1"/>
    </source>
</evidence>
<evidence type="ECO:0000259" key="6">
    <source>
        <dbReference type="PROSITE" id="PS50850"/>
    </source>
</evidence>
<dbReference type="GO" id="GO:0022857">
    <property type="term" value="F:transmembrane transporter activity"/>
    <property type="evidence" value="ECO:0007669"/>
    <property type="project" value="InterPro"/>
</dbReference>
<feature type="transmembrane region" description="Helical" evidence="5">
    <location>
        <begin position="487"/>
        <end position="508"/>
    </location>
</feature>
<feature type="transmembrane region" description="Helical" evidence="5">
    <location>
        <begin position="172"/>
        <end position="191"/>
    </location>
</feature>
<dbReference type="PANTHER" id="PTHR24064">
    <property type="entry name" value="SOLUTE CARRIER FAMILY 22 MEMBER"/>
    <property type="match status" value="1"/>
</dbReference>
<dbReference type="GO" id="GO:0016020">
    <property type="term" value="C:membrane"/>
    <property type="evidence" value="ECO:0007669"/>
    <property type="project" value="UniProtKB-SubCell"/>
</dbReference>
<keyword evidence="4 5" id="KW-0472">Membrane</keyword>
<reference evidence="7" key="1">
    <citation type="submission" date="2021-04" db="EMBL/GenBank/DDBJ databases">
        <authorList>
            <consortium name="Molecular Ecology Group"/>
        </authorList>
    </citation>
    <scope>NUCLEOTIDE SEQUENCE</scope>
</reference>
<dbReference type="InterPro" id="IPR005829">
    <property type="entry name" value="Sugar_transporter_CS"/>
</dbReference>
<dbReference type="Proteomes" id="UP000678393">
    <property type="component" value="Unassembled WGS sequence"/>
</dbReference>
<feature type="transmembrane region" description="Helical" evidence="5">
    <location>
        <begin position="197"/>
        <end position="213"/>
    </location>
</feature>
<gene>
    <name evidence="7" type="ORF">CUNI_LOCUS3488</name>
</gene>
<dbReference type="InterPro" id="IPR005828">
    <property type="entry name" value="MFS_sugar_transport-like"/>
</dbReference>
<dbReference type="Gene3D" id="1.20.1250.20">
    <property type="entry name" value="MFS general substrate transporter like domains"/>
    <property type="match status" value="1"/>
</dbReference>
<feature type="transmembrane region" description="Helical" evidence="5">
    <location>
        <begin position="252"/>
        <end position="270"/>
    </location>
</feature>
<proteinExistence type="predicted"/>
<dbReference type="SUPFAM" id="SSF103473">
    <property type="entry name" value="MFS general substrate transporter"/>
    <property type="match status" value="1"/>
</dbReference>
<evidence type="ECO:0000313" key="8">
    <source>
        <dbReference type="Proteomes" id="UP000678393"/>
    </source>
</evidence>
<sequence>MQQHAKLCVTVYNVQWRRFLIPAVADSVDSLIGKLGGCGRFQVLFVSLAYFPLVPATWSLLFMIFGNYNPGLECGDDYPSSILNTMQSSNLENDNFLHNTTVVCSCVTIKSHKNWTFNKAALTVVTEWSLICEDSWKRSTIISVQMVGVLLGSLVGGQIGDRFGRKSNIHGGAALLTVTNIIGVFSVSWVMYATVRFFIGFAVGAILSTVTIYNMEFLPSFWRGFIGTFPFWTICTFTLGLCVMALKNWKHVHIATAFVAMLAFLSVFWLPESMRFLAVHGHLTQANKVVKKIARLNKKPLPDTSIVTRIAEVEKESLKERSSYTYLHLFHKNIRKYTIIVGTTWFIISLSSNTIGFGLNAFSGDFFVNLLVLFVLPFPARLLGLLITSKVGRKIAMLTNICLSFACSFLIVGIQLAAPENWRGLATTALALVANIFIEASWGVAVVFIGELFPTGVRNMAYAFCGAVSRVGAMLGPYLILKESMPMWSVFLLIGLLLLICFLAVLTLPESKGKPLHDNLEVKVTKGQDSDVNSHV</sequence>
<feature type="transmembrane region" description="Helical" evidence="5">
    <location>
        <begin position="337"/>
        <end position="360"/>
    </location>
</feature>
<feature type="transmembrane region" description="Helical" evidence="5">
    <location>
        <begin position="225"/>
        <end position="246"/>
    </location>
</feature>